<dbReference type="AlphaFoldDB" id="A0A412G5S6"/>
<evidence type="ECO:0000313" key="2">
    <source>
        <dbReference type="EMBL" id="RGR76304.1"/>
    </source>
</evidence>
<proteinExistence type="predicted"/>
<feature type="domain" description="SIS" evidence="1">
    <location>
        <begin position="51"/>
        <end position="159"/>
    </location>
</feature>
<dbReference type="Pfam" id="PF13580">
    <property type="entry name" value="SIS_2"/>
    <property type="match status" value="2"/>
</dbReference>
<keyword evidence="3" id="KW-1185">Reference proteome</keyword>
<evidence type="ECO:0000259" key="1">
    <source>
        <dbReference type="Pfam" id="PF13580"/>
    </source>
</evidence>
<dbReference type="InterPro" id="IPR001347">
    <property type="entry name" value="SIS_dom"/>
</dbReference>
<dbReference type="GO" id="GO:0097367">
    <property type="term" value="F:carbohydrate derivative binding"/>
    <property type="evidence" value="ECO:0007669"/>
    <property type="project" value="InterPro"/>
</dbReference>
<dbReference type="GO" id="GO:1901135">
    <property type="term" value="P:carbohydrate derivative metabolic process"/>
    <property type="evidence" value="ECO:0007669"/>
    <property type="project" value="InterPro"/>
</dbReference>
<dbReference type="SUPFAM" id="SSF53697">
    <property type="entry name" value="SIS domain"/>
    <property type="match status" value="1"/>
</dbReference>
<gene>
    <name evidence="2" type="ORF">DWY25_02825</name>
</gene>
<evidence type="ECO:0000313" key="3">
    <source>
        <dbReference type="Proteomes" id="UP000284178"/>
    </source>
</evidence>
<comment type="caution">
    <text evidence="2">The sequence shown here is derived from an EMBL/GenBank/DDBJ whole genome shotgun (WGS) entry which is preliminary data.</text>
</comment>
<protein>
    <submittedName>
        <fullName evidence="2">SIS domain-containing protein</fullName>
    </submittedName>
</protein>
<feature type="domain" description="SIS" evidence="1">
    <location>
        <begin position="221"/>
        <end position="347"/>
    </location>
</feature>
<dbReference type="EMBL" id="QRUP01000002">
    <property type="protein sequence ID" value="RGR76304.1"/>
    <property type="molecule type" value="Genomic_DNA"/>
</dbReference>
<organism evidence="2 3">
    <name type="scientific">Holdemania filiformis</name>
    <dbReference type="NCBI Taxonomy" id="61171"/>
    <lineage>
        <taxon>Bacteria</taxon>
        <taxon>Bacillati</taxon>
        <taxon>Bacillota</taxon>
        <taxon>Erysipelotrichia</taxon>
        <taxon>Erysipelotrichales</taxon>
        <taxon>Erysipelotrichaceae</taxon>
        <taxon>Holdemania</taxon>
    </lineage>
</organism>
<reference evidence="2 3" key="1">
    <citation type="submission" date="2018-08" db="EMBL/GenBank/DDBJ databases">
        <title>A genome reference for cultivated species of the human gut microbiota.</title>
        <authorList>
            <person name="Zou Y."/>
            <person name="Xue W."/>
            <person name="Luo G."/>
        </authorList>
    </citation>
    <scope>NUCLEOTIDE SEQUENCE [LARGE SCALE GENOMIC DNA]</scope>
    <source>
        <strain evidence="2 3">AF24-29</strain>
    </source>
</reference>
<dbReference type="Gene3D" id="3.40.50.10490">
    <property type="entry name" value="Glucose-6-phosphate isomerase like protein, domain 1"/>
    <property type="match status" value="2"/>
</dbReference>
<sequence length="416" mass="47326">MATKSGSSSNSRLILRKRRLPFYVVVRIIREEVLNMLKEECRLFQKVWLGWTESQMDQFVRIGTQLAQALAEGRKVYAFGIGEDHWFAEELTARLQGHPEIIGLFPHELMTYDCRYASLIRCPEYAKVLIEAWKIERNDLVLSFHSQDTPLYAAMEKHCRRLGIQWQMLQADRQTETPGLFSVEERFLPMLQVFGAQAVNAVSFALAAGMDPAGTVHALNKSMLEILEQFEQTQLPSIAKVTEELERKQGRLIVMGSGHSHMLQDLMAQEKTLDNVVPILEQELMVFDPVQSGWTQKQRDYAQMLIDKYKIQPQDVFLMPSNTGKSVMNVELARLLWSNKTTVAAITNMKQSPVIKSDHPSGRRLFETADIVIDNCCVNKDACLTIDGQRRCPLSSVTVLLCGVLLLEQLHELSAE</sequence>
<name>A0A412G5S6_9FIRM</name>
<dbReference type="InterPro" id="IPR046348">
    <property type="entry name" value="SIS_dom_sf"/>
</dbReference>
<accession>A0A412G5S6</accession>
<dbReference type="Proteomes" id="UP000284178">
    <property type="component" value="Unassembled WGS sequence"/>
</dbReference>